<keyword evidence="6" id="KW-0067">ATP-binding</keyword>
<evidence type="ECO:0000256" key="1">
    <source>
        <dbReference type="ARBA" id="ARBA00004651"/>
    </source>
</evidence>
<evidence type="ECO:0000256" key="4">
    <source>
        <dbReference type="ARBA" id="ARBA00022692"/>
    </source>
</evidence>
<feature type="transmembrane region" description="Helical" evidence="9">
    <location>
        <begin position="458"/>
        <end position="476"/>
    </location>
</feature>
<evidence type="ECO:0000256" key="6">
    <source>
        <dbReference type="ARBA" id="ARBA00022840"/>
    </source>
</evidence>
<feature type="transmembrane region" description="Helical" evidence="9">
    <location>
        <begin position="144"/>
        <end position="161"/>
    </location>
</feature>
<feature type="transmembrane region" description="Helical" evidence="9">
    <location>
        <begin position="585"/>
        <end position="605"/>
    </location>
</feature>
<dbReference type="InterPro" id="IPR003593">
    <property type="entry name" value="AAA+_ATPase"/>
</dbReference>
<evidence type="ECO:0000256" key="8">
    <source>
        <dbReference type="ARBA" id="ARBA00023136"/>
    </source>
</evidence>
<gene>
    <name evidence="11" type="ORF">OG563_47485</name>
</gene>
<evidence type="ECO:0000313" key="11">
    <source>
        <dbReference type="EMBL" id="WUV46594.1"/>
    </source>
</evidence>
<evidence type="ECO:0000313" key="12">
    <source>
        <dbReference type="Proteomes" id="UP001432062"/>
    </source>
</evidence>
<dbReference type="InterPro" id="IPR027417">
    <property type="entry name" value="P-loop_NTPase"/>
</dbReference>
<feature type="transmembrane region" description="Helical" evidence="9">
    <location>
        <begin position="379"/>
        <end position="399"/>
    </location>
</feature>
<reference evidence="11" key="1">
    <citation type="submission" date="2022-10" db="EMBL/GenBank/DDBJ databases">
        <title>The complete genomes of actinobacterial strains from the NBC collection.</title>
        <authorList>
            <person name="Joergensen T.S."/>
            <person name="Alvarez Arevalo M."/>
            <person name="Sterndorff E.B."/>
            <person name="Faurdal D."/>
            <person name="Vuksanovic O."/>
            <person name="Mourched A.-S."/>
            <person name="Charusanti P."/>
            <person name="Shaw S."/>
            <person name="Blin K."/>
            <person name="Weber T."/>
        </authorList>
    </citation>
    <scope>NUCLEOTIDE SEQUENCE</scope>
    <source>
        <strain evidence="11">NBC_01482</strain>
    </source>
</reference>
<dbReference type="InterPro" id="IPR051120">
    <property type="entry name" value="ABC_AA/LPS_Transport"/>
</dbReference>
<keyword evidence="4 9" id="KW-0812">Transmembrane</keyword>
<feature type="transmembrane region" description="Helical" evidence="9">
    <location>
        <begin position="540"/>
        <end position="573"/>
    </location>
</feature>
<keyword evidence="12" id="KW-1185">Reference proteome</keyword>
<dbReference type="Pfam" id="PF02653">
    <property type="entry name" value="BPD_transp_2"/>
    <property type="match status" value="2"/>
</dbReference>
<proteinExistence type="predicted"/>
<dbReference type="PANTHER" id="PTHR45772:SF2">
    <property type="entry name" value="ABC TRANSPORTER ATP-BINDING PROTEIN"/>
    <property type="match status" value="1"/>
</dbReference>
<evidence type="ECO:0000259" key="10">
    <source>
        <dbReference type="PROSITE" id="PS50893"/>
    </source>
</evidence>
<dbReference type="CDD" id="cd03219">
    <property type="entry name" value="ABC_Mj1267_LivG_branched"/>
    <property type="match status" value="1"/>
</dbReference>
<feature type="transmembrane region" description="Helical" evidence="9">
    <location>
        <begin position="35"/>
        <end position="54"/>
    </location>
</feature>
<feature type="domain" description="ABC transporter" evidence="10">
    <location>
        <begin position="659"/>
        <end position="901"/>
    </location>
</feature>
<feature type="transmembrane region" description="Helical" evidence="9">
    <location>
        <begin position="307"/>
        <end position="326"/>
    </location>
</feature>
<dbReference type="InterPro" id="IPR003439">
    <property type="entry name" value="ABC_transporter-like_ATP-bd"/>
</dbReference>
<dbReference type="CDD" id="cd06581">
    <property type="entry name" value="TM_PBP1_LivM_like"/>
    <property type="match status" value="1"/>
</dbReference>
<evidence type="ECO:0000256" key="5">
    <source>
        <dbReference type="ARBA" id="ARBA00022741"/>
    </source>
</evidence>
<keyword evidence="7 9" id="KW-1133">Transmembrane helix</keyword>
<keyword evidence="3" id="KW-1003">Cell membrane</keyword>
<evidence type="ECO:0000256" key="3">
    <source>
        <dbReference type="ARBA" id="ARBA00022475"/>
    </source>
</evidence>
<dbReference type="PROSITE" id="PS50893">
    <property type="entry name" value="ABC_TRANSPORTER_2"/>
    <property type="match status" value="1"/>
</dbReference>
<accession>A0ABZ1YXW8</accession>
<dbReference type="CDD" id="cd06582">
    <property type="entry name" value="TM_PBP1_LivH_like"/>
    <property type="match status" value="1"/>
</dbReference>
<feature type="transmembrane region" description="Helical" evidence="9">
    <location>
        <begin position="332"/>
        <end position="350"/>
    </location>
</feature>
<name>A0ABZ1YXW8_9NOCA</name>
<dbReference type="PANTHER" id="PTHR45772">
    <property type="entry name" value="CONSERVED COMPONENT OF ABC TRANSPORTER FOR NATURAL AMINO ACIDS-RELATED"/>
    <property type="match status" value="1"/>
</dbReference>
<dbReference type="Pfam" id="PF00005">
    <property type="entry name" value="ABC_tran"/>
    <property type="match status" value="1"/>
</dbReference>
<feature type="transmembrane region" description="Helical" evidence="9">
    <location>
        <begin position="267"/>
        <end position="287"/>
    </location>
</feature>
<keyword evidence="5" id="KW-0547">Nucleotide-binding</keyword>
<feature type="transmembrane region" description="Helical" evidence="9">
    <location>
        <begin position="192"/>
        <end position="214"/>
    </location>
</feature>
<keyword evidence="2" id="KW-0813">Transport</keyword>
<dbReference type="SUPFAM" id="SSF52540">
    <property type="entry name" value="P-loop containing nucleoside triphosphate hydrolases"/>
    <property type="match status" value="1"/>
</dbReference>
<organism evidence="11 12">
    <name type="scientific">Nocardia vinacea</name>
    <dbReference type="NCBI Taxonomy" id="96468"/>
    <lineage>
        <taxon>Bacteria</taxon>
        <taxon>Bacillati</taxon>
        <taxon>Actinomycetota</taxon>
        <taxon>Actinomycetes</taxon>
        <taxon>Mycobacteriales</taxon>
        <taxon>Nocardiaceae</taxon>
        <taxon>Nocardia</taxon>
    </lineage>
</organism>
<feature type="transmembrane region" description="Helical" evidence="9">
    <location>
        <begin position="406"/>
        <end position="426"/>
    </location>
</feature>
<dbReference type="Gene3D" id="3.40.50.300">
    <property type="entry name" value="P-loop containing nucleotide triphosphate hydrolases"/>
    <property type="match status" value="1"/>
</dbReference>
<evidence type="ECO:0000256" key="2">
    <source>
        <dbReference type="ARBA" id="ARBA00022448"/>
    </source>
</evidence>
<evidence type="ECO:0000256" key="9">
    <source>
        <dbReference type="SAM" id="Phobius"/>
    </source>
</evidence>
<keyword evidence="8 9" id="KW-0472">Membrane</keyword>
<dbReference type="SMART" id="SM00382">
    <property type="entry name" value="AAA"/>
    <property type="match status" value="1"/>
</dbReference>
<dbReference type="Proteomes" id="UP001432062">
    <property type="component" value="Chromosome"/>
</dbReference>
<dbReference type="InterPro" id="IPR043428">
    <property type="entry name" value="LivM-like"/>
</dbReference>
<feature type="transmembrane region" description="Helical" evidence="9">
    <location>
        <begin position="97"/>
        <end position="117"/>
    </location>
</feature>
<protein>
    <submittedName>
        <fullName evidence="11">Branched-chain amino acid ABC transporter permease/ATP-binding protein</fullName>
    </submittedName>
</protein>
<comment type="subcellular location">
    <subcellularLocation>
        <location evidence="1">Cell membrane</location>
        <topology evidence="1">Multi-pass membrane protein</topology>
    </subcellularLocation>
</comment>
<feature type="transmembrane region" description="Helical" evidence="9">
    <location>
        <begin position="60"/>
        <end position="85"/>
    </location>
</feature>
<dbReference type="InterPro" id="IPR001851">
    <property type="entry name" value="ABC_transp_permease"/>
</dbReference>
<feature type="transmembrane region" description="Helical" evidence="9">
    <location>
        <begin position="507"/>
        <end position="528"/>
    </location>
</feature>
<dbReference type="EMBL" id="CP109441">
    <property type="protein sequence ID" value="WUV46594.1"/>
    <property type="molecule type" value="Genomic_DNA"/>
</dbReference>
<dbReference type="RefSeq" id="WP_329410452.1">
    <property type="nucleotide sequence ID" value="NZ_CP109441.1"/>
</dbReference>
<feature type="transmembrane region" description="Helical" evidence="9">
    <location>
        <begin position="6"/>
        <end position="28"/>
    </location>
</feature>
<sequence>MIMQFLTYALLGLGAGAIYGLLAQGLVVVYRGSGVLNFAQGAFAMVGAYLFYTFSVLLEWPVALAVVTVVVALATLGVGVQVLIMHPMRRAATLMRVIATLGLLITLQAVIEIRFGASTRLISSYLPTSSVNITDTMYIGADKLWILIISVVVTAVLWCVYRLTSFGRATEAVAEVPRVAAMLGHSPNRIAATNWAIGSGLAGLAGCLIAPITGLQTSDLSNLVIPAIAAAVLSRLRSFPGALAAGLLVGMIEAVVSRYVTAPGWGSAVPFLLILVLLVIRGTGLPLRGHLLQRLPEVSSGTFPRRYLVVLLILLLGVIQFAPAMWTTAVLFSALAAIVGLSVVVVTGYAGQISLAPYGMAAIGGLLAAQLSSRLHISLLPAMLIGAFAATVVGILVALPAIRTRGINLAIVTLGLGVVISDVVLANPQYSGGQDGIYIGDVTVFGSSVSSIVHLDRYAALVVLILVGLLLVTMNLRRGVSGRKMIAVRDNERAAASLGVKVASVKLTAFAVSSFIAAIGGVLIVFQFSTASFEYGFSNLSSITLVGLVVLGGLGYSSGAVFGSLLVAGGVFGQLLHDWSAIDNYLGLIGGLAIIVQLLTAPNGVMPENFAFAKVFSRRVARRFDLSRAPSKSDPVVGELVAGVSAAAHKRVVVRPMRLEVRGLRVAFGGAIAVDEIDFDVAPGEVVGLIGPNGAGKTTAIDAITGFVPAKGTITLDGRRIDRLRAEARAGLGVTRSFQSIELFEDLTVRDNLAVACEPWSVFGPLRDLFLPKGSALSDSARTAIIDFELEGVLDRKPGELSFAQRRLIGIARSVARGPSVLLLDEPGAGLDAHEIHELAALVRALADDWGMAVVLVEHHLDMIASTCDRLVVLDRGRILSEGSPQDMLADEQVRAAYTGARTGVR</sequence>
<evidence type="ECO:0000256" key="7">
    <source>
        <dbReference type="ARBA" id="ARBA00022989"/>
    </source>
</evidence>